<evidence type="ECO:0000256" key="1">
    <source>
        <dbReference type="ARBA" id="ARBA00012513"/>
    </source>
</evidence>
<dbReference type="InterPro" id="IPR000719">
    <property type="entry name" value="Prot_kinase_dom"/>
</dbReference>
<dbReference type="PROSITE" id="PS50011">
    <property type="entry name" value="PROTEIN_KINASE_DOM"/>
    <property type="match status" value="1"/>
</dbReference>
<dbReference type="GO" id="GO:0005524">
    <property type="term" value="F:ATP binding"/>
    <property type="evidence" value="ECO:0007669"/>
    <property type="project" value="UniProtKB-KW"/>
</dbReference>
<evidence type="ECO:0000313" key="11">
    <source>
        <dbReference type="EMBL" id="KAK6926321.1"/>
    </source>
</evidence>
<evidence type="ECO:0000256" key="7">
    <source>
        <dbReference type="ARBA" id="ARBA00047899"/>
    </source>
</evidence>
<dbReference type="AlphaFoldDB" id="A0AAN8VA00"/>
<keyword evidence="3" id="KW-0808">Transferase</keyword>
<evidence type="ECO:0000256" key="4">
    <source>
        <dbReference type="ARBA" id="ARBA00022741"/>
    </source>
</evidence>
<keyword evidence="12" id="KW-1185">Reference proteome</keyword>
<keyword evidence="6" id="KW-0067">ATP-binding</keyword>
<dbReference type="EMBL" id="JBAMMX010000015">
    <property type="protein sequence ID" value="KAK6926321.1"/>
    <property type="molecule type" value="Genomic_DNA"/>
</dbReference>
<dbReference type="InterPro" id="IPR044576">
    <property type="entry name" value="At4g25390-like"/>
</dbReference>
<feature type="non-terminal residue" evidence="11">
    <location>
        <position position="813"/>
    </location>
</feature>
<evidence type="ECO:0000256" key="2">
    <source>
        <dbReference type="ARBA" id="ARBA00022527"/>
    </source>
</evidence>
<dbReference type="SMART" id="SM00220">
    <property type="entry name" value="S_TKc"/>
    <property type="match status" value="1"/>
</dbReference>
<dbReference type="Gene3D" id="3.30.200.20">
    <property type="entry name" value="Phosphorylase Kinase, domain 1"/>
    <property type="match status" value="1"/>
</dbReference>
<feature type="region of interest" description="Disordered" evidence="9">
    <location>
        <begin position="1"/>
        <end position="27"/>
    </location>
</feature>
<dbReference type="Pfam" id="PF07714">
    <property type="entry name" value="PK_Tyr_Ser-Thr"/>
    <property type="match status" value="1"/>
</dbReference>
<reference evidence="11 12" key="1">
    <citation type="submission" date="2023-12" db="EMBL/GenBank/DDBJ databases">
        <title>A high-quality genome assembly for Dillenia turbinata (Dilleniales).</title>
        <authorList>
            <person name="Chanderbali A."/>
        </authorList>
    </citation>
    <scope>NUCLEOTIDE SEQUENCE [LARGE SCALE GENOMIC DNA]</scope>
    <source>
        <strain evidence="11">LSX21</strain>
        <tissue evidence="11">Leaf</tissue>
    </source>
</reference>
<dbReference type="SUPFAM" id="SSF56112">
    <property type="entry name" value="Protein kinase-like (PK-like)"/>
    <property type="match status" value="1"/>
</dbReference>
<evidence type="ECO:0000256" key="3">
    <source>
        <dbReference type="ARBA" id="ARBA00022679"/>
    </source>
</evidence>
<accession>A0AAN8VA00</accession>
<dbReference type="PANTHER" id="PTHR46821:SF7">
    <property type="entry name" value="PROTEIN KINASE SUPERFAMILY PROTEIN"/>
    <property type="match status" value="1"/>
</dbReference>
<dbReference type="FunFam" id="1.10.510.10:FF:001023">
    <property type="entry name" value="Os07g0541700 protein"/>
    <property type="match status" value="1"/>
</dbReference>
<evidence type="ECO:0000313" key="12">
    <source>
        <dbReference type="Proteomes" id="UP001370490"/>
    </source>
</evidence>
<comment type="caution">
    <text evidence="11">The sequence shown here is derived from an EMBL/GenBank/DDBJ whole genome shotgun (WGS) entry which is preliminary data.</text>
</comment>
<feature type="domain" description="Protein kinase" evidence="10">
    <location>
        <begin position="80"/>
        <end position="635"/>
    </location>
</feature>
<dbReference type="InterPro" id="IPR001245">
    <property type="entry name" value="Ser-Thr/Tyr_kinase_cat_dom"/>
</dbReference>
<keyword evidence="5 11" id="KW-0418">Kinase</keyword>
<evidence type="ECO:0000259" key="10">
    <source>
        <dbReference type="PROSITE" id="PS50011"/>
    </source>
</evidence>
<comment type="catalytic activity">
    <reaction evidence="8">
        <text>L-seryl-[protein] + ATP = O-phospho-L-seryl-[protein] + ADP + H(+)</text>
        <dbReference type="Rhea" id="RHEA:17989"/>
        <dbReference type="Rhea" id="RHEA-COMP:9863"/>
        <dbReference type="Rhea" id="RHEA-COMP:11604"/>
        <dbReference type="ChEBI" id="CHEBI:15378"/>
        <dbReference type="ChEBI" id="CHEBI:29999"/>
        <dbReference type="ChEBI" id="CHEBI:30616"/>
        <dbReference type="ChEBI" id="CHEBI:83421"/>
        <dbReference type="ChEBI" id="CHEBI:456216"/>
        <dbReference type="EC" id="2.7.11.1"/>
    </reaction>
</comment>
<protein>
    <recommendedName>
        <fullName evidence="1">non-specific serine/threonine protein kinase</fullName>
        <ecNumber evidence="1">2.7.11.1</ecNumber>
    </recommendedName>
</protein>
<feature type="compositionally biased region" description="Low complexity" evidence="9">
    <location>
        <begin position="14"/>
        <end position="27"/>
    </location>
</feature>
<keyword evidence="2" id="KW-0723">Serine/threonine-protein kinase</keyword>
<organism evidence="11 12">
    <name type="scientific">Dillenia turbinata</name>
    <dbReference type="NCBI Taxonomy" id="194707"/>
    <lineage>
        <taxon>Eukaryota</taxon>
        <taxon>Viridiplantae</taxon>
        <taxon>Streptophyta</taxon>
        <taxon>Embryophyta</taxon>
        <taxon>Tracheophyta</taxon>
        <taxon>Spermatophyta</taxon>
        <taxon>Magnoliopsida</taxon>
        <taxon>eudicotyledons</taxon>
        <taxon>Gunneridae</taxon>
        <taxon>Pentapetalae</taxon>
        <taxon>Dilleniales</taxon>
        <taxon>Dilleniaceae</taxon>
        <taxon>Dillenia</taxon>
    </lineage>
</organism>
<evidence type="ECO:0000256" key="9">
    <source>
        <dbReference type="SAM" id="MobiDB-lite"/>
    </source>
</evidence>
<dbReference type="Proteomes" id="UP001370490">
    <property type="component" value="Unassembled WGS sequence"/>
</dbReference>
<dbReference type="PANTHER" id="PTHR46821">
    <property type="entry name" value="OS07G0586332 PROTEIN"/>
    <property type="match status" value="1"/>
</dbReference>
<sequence length="813" mass="91374">MPSRPNLLPPPLIPTHTVTPPVAPPTDSTLPPISGGVAAAFSVFFLLAFCFPRLSKKSQTSSRPPYQFSYSTLRRATSSFSESRRLGQGGFGPVYAGTLSSGQEIAVKVMDSGSLQGEREFQNELFFAGKVDSDRIVSLLGFCNDRKRRRTILVYELMQNGSLQDALLRKKRPELMNWKTRVQIAIDIAKGLEYLHSCCNPPVIHSDIKPSNILLDRNFNASIADFGLARVKSEDQIEITVRESKSEEKKEEVVVVVEGNGVCATEDNNSALGDTESQTTAFDEFRVEPSPENFVRVPAVMTSPEPVTPEASPSEPILDRLDRVSVESGNNRKDWWKISDYGGGSEGNVKDYVMEWIGSEIKKERPRSDWIRENLESTSVGKLEKKRSKRRVDWWKLMDDENKVSVSKKEKRRQPREWWKEEYCDELAKKNKKKKKNKEGELANVVDGENWDDDDFYVERRRRRKSRSRSRSRGSIDWWLDGISGELFRGRRISHDSGGETPKSGVSSTPSMRGTVCYVAPEYGVGEFGQVSEKCDVYSFGVLLLVIISGRRPLHVSASPVSEYQKANLLSWARRLARAGKLLDLVDENVQGLDKEQAVSCITVALLCIQRSPAHRPRMKEVVAMLAGELETPHLPVEFSPSPPSLHPFKSRRKLRPGQMQKVKERPVSKISTEDISLELQFAIAGIYSSRIDQSGTYTEFCFCPAATRMNPRPTQTRKYMGTLKTDEWEDGYYTLEISVTVTVWYMVMVVKGSGPPDAHQGIDEQRITDSGQHSYEYSNADARTGGEVEGEIVGTHMFRSSCEEPHSSGAVQ</sequence>
<dbReference type="InterPro" id="IPR008271">
    <property type="entry name" value="Ser/Thr_kinase_AS"/>
</dbReference>
<dbReference type="PROSITE" id="PS00108">
    <property type="entry name" value="PROTEIN_KINASE_ST"/>
    <property type="match status" value="1"/>
</dbReference>
<evidence type="ECO:0000256" key="8">
    <source>
        <dbReference type="ARBA" id="ARBA00048679"/>
    </source>
</evidence>
<dbReference type="GO" id="GO:0004674">
    <property type="term" value="F:protein serine/threonine kinase activity"/>
    <property type="evidence" value="ECO:0007669"/>
    <property type="project" value="UniProtKB-KW"/>
</dbReference>
<proteinExistence type="predicted"/>
<gene>
    <name evidence="11" type="ORF">RJ641_008040</name>
</gene>
<dbReference type="Gene3D" id="1.10.510.10">
    <property type="entry name" value="Transferase(Phosphotransferase) domain 1"/>
    <property type="match status" value="2"/>
</dbReference>
<evidence type="ECO:0000256" key="5">
    <source>
        <dbReference type="ARBA" id="ARBA00022777"/>
    </source>
</evidence>
<comment type="catalytic activity">
    <reaction evidence="7">
        <text>L-threonyl-[protein] + ATP = O-phospho-L-threonyl-[protein] + ADP + H(+)</text>
        <dbReference type="Rhea" id="RHEA:46608"/>
        <dbReference type="Rhea" id="RHEA-COMP:11060"/>
        <dbReference type="Rhea" id="RHEA-COMP:11605"/>
        <dbReference type="ChEBI" id="CHEBI:15378"/>
        <dbReference type="ChEBI" id="CHEBI:30013"/>
        <dbReference type="ChEBI" id="CHEBI:30616"/>
        <dbReference type="ChEBI" id="CHEBI:61977"/>
        <dbReference type="ChEBI" id="CHEBI:456216"/>
        <dbReference type="EC" id="2.7.11.1"/>
    </reaction>
</comment>
<keyword evidence="4" id="KW-0547">Nucleotide-binding</keyword>
<dbReference type="EC" id="2.7.11.1" evidence="1"/>
<evidence type="ECO:0000256" key="6">
    <source>
        <dbReference type="ARBA" id="ARBA00022840"/>
    </source>
</evidence>
<dbReference type="InterPro" id="IPR011009">
    <property type="entry name" value="Kinase-like_dom_sf"/>
</dbReference>
<name>A0AAN8VA00_9MAGN</name>